<evidence type="ECO:0000313" key="2">
    <source>
        <dbReference type="Proteomes" id="UP000619260"/>
    </source>
</evidence>
<comment type="caution">
    <text evidence="1">The sequence shown here is derived from an EMBL/GenBank/DDBJ whole genome shotgun (WGS) entry which is preliminary data.</text>
</comment>
<proteinExistence type="predicted"/>
<reference evidence="1" key="1">
    <citation type="submission" date="2021-01" db="EMBL/GenBank/DDBJ databases">
        <title>Whole genome shotgun sequence of Virgisporangium aliadipatigenens NBRC 105644.</title>
        <authorList>
            <person name="Komaki H."/>
            <person name="Tamura T."/>
        </authorList>
    </citation>
    <scope>NUCLEOTIDE SEQUENCE</scope>
    <source>
        <strain evidence="1">NBRC 105644</strain>
    </source>
</reference>
<evidence type="ECO:0000313" key="1">
    <source>
        <dbReference type="EMBL" id="GIJ46371.1"/>
    </source>
</evidence>
<gene>
    <name evidence="1" type="ORF">Val02_32570</name>
</gene>
<dbReference type="AlphaFoldDB" id="A0A8J3YM38"/>
<accession>A0A8J3YM38</accession>
<dbReference type="Proteomes" id="UP000619260">
    <property type="component" value="Unassembled WGS sequence"/>
</dbReference>
<dbReference type="SUPFAM" id="SSF52540">
    <property type="entry name" value="P-loop containing nucleoside triphosphate hydrolases"/>
    <property type="match status" value="1"/>
</dbReference>
<dbReference type="EMBL" id="BOPF01000010">
    <property type="protein sequence ID" value="GIJ46371.1"/>
    <property type="molecule type" value="Genomic_DNA"/>
</dbReference>
<evidence type="ECO:0008006" key="3">
    <source>
        <dbReference type="Google" id="ProtNLM"/>
    </source>
</evidence>
<organism evidence="1 2">
    <name type="scientific">Virgisporangium aliadipatigenens</name>
    <dbReference type="NCBI Taxonomy" id="741659"/>
    <lineage>
        <taxon>Bacteria</taxon>
        <taxon>Bacillati</taxon>
        <taxon>Actinomycetota</taxon>
        <taxon>Actinomycetes</taxon>
        <taxon>Micromonosporales</taxon>
        <taxon>Micromonosporaceae</taxon>
        <taxon>Virgisporangium</taxon>
    </lineage>
</organism>
<keyword evidence="2" id="KW-1185">Reference proteome</keyword>
<sequence length="653" mass="72216">MFRDALDDAGQTIAAIFLHGPGGIGKSALLQRYADEARDRGRTVVELDGRAISPTPAAFREAAGDALTDDRTVLLVDGFEHCQGLELWLRDRFLPRLPVGVLVVLAGRRPPDLGWQSDAGWAEALCVLRLTELDRDDAVELLERRDVPAEAHKPVLRFTSGHPLALCLAAESAGRSGTWSPDRYMVETLLARMVGEPPSAAHRRALEVCAHAHTTTEDLLRSVLPDDAGTLFAWLRRLPFIDSGRHGLFPTGAAREAIDTDLRWRDPHGYRALHDTIRSHVIERIRDAPEAGVLPAATAFCYLNRRGGVISRFITYTRIGEFVECRYLPEDRADVLRLALSAEGPASAALVEFWLERQPEGFWVHKRADTGEVVGFMGQLRSAHCSTEELSADPVVAAAWAHCRAAGPVRSGETITITRFLVAAGSYMRPSPVMDMMLWRVVAGWVRDERVAWSFAAMADPEYWEPLMAYTDQQLVQRCRPEVGGRAYGIFAHDWRVTPPDRWLAVGALQALFGPRAMPKIGAGLELTVLARGEFDTAVRDALRAWRQPDLLATNPLARSRLVTDQADGSPAERLRAALNEAVDGMRDDPREAKLHRAVVATYRQGAPTQEAAAERLGLPFSTYRRHLAAGVERICERLWDRELRGPASEAGS</sequence>
<name>A0A8J3YM38_9ACTN</name>
<dbReference type="InterPro" id="IPR027417">
    <property type="entry name" value="P-loop_NTPase"/>
</dbReference>
<protein>
    <recommendedName>
        <fullName evidence="3">ATP-binding protein</fullName>
    </recommendedName>
</protein>